<keyword evidence="6" id="KW-1185">Reference proteome</keyword>
<feature type="chain" id="PRO_5001715407" evidence="3">
    <location>
        <begin position="28"/>
        <end position="283"/>
    </location>
</feature>
<organism evidence="4 6">
    <name type="scientific">Corynebacterium imitans</name>
    <dbReference type="NCBI Taxonomy" id="156978"/>
    <lineage>
        <taxon>Bacteria</taxon>
        <taxon>Bacillati</taxon>
        <taxon>Actinomycetota</taxon>
        <taxon>Actinomycetes</taxon>
        <taxon>Mycobacteriales</taxon>
        <taxon>Corynebacteriaceae</taxon>
        <taxon>Corynebacterium</taxon>
    </lineage>
</organism>
<feature type="transmembrane region" description="Helical" evidence="2">
    <location>
        <begin position="257"/>
        <end position="277"/>
    </location>
</feature>
<feature type="region of interest" description="Disordered" evidence="1">
    <location>
        <begin position="91"/>
        <end position="122"/>
    </location>
</feature>
<evidence type="ECO:0000313" key="7">
    <source>
        <dbReference type="Proteomes" id="UP000215374"/>
    </source>
</evidence>
<sequence>MHRTPLTLAAAGFAGALALSAAPLAGAQDLPAEVQDAFGATYFLNEAGDYYVADAAQVAVPYAQLSAADQERAVDVTRAAIAGLIDAPADTSASASAEAPAEAPKGDAVATPVKPEGDGTPNEKVLDADAVDPNNPAPVQGGLVALPSVLSVNGETFYLNADGATYVTDVARVADTPTPEEVEASAKLVAEHSGEVREQGLEEARAGGKDAEAVPDAGAADAPAVEVQHQAAPAPAGAAAEGVQARGMAAETGSNTFLRALVALVIASGLGAAVFLVGRRYLI</sequence>
<name>A0A076NIC8_9CORY</name>
<evidence type="ECO:0000256" key="3">
    <source>
        <dbReference type="SAM" id="SignalP"/>
    </source>
</evidence>
<accession>A0A076NIC8</accession>
<feature type="signal peptide" evidence="3">
    <location>
        <begin position="1"/>
        <end position="27"/>
    </location>
</feature>
<evidence type="ECO:0000256" key="2">
    <source>
        <dbReference type="SAM" id="Phobius"/>
    </source>
</evidence>
<evidence type="ECO:0000256" key="1">
    <source>
        <dbReference type="SAM" id="MobiDB-lite"/>
    </source>
</evidence>
<dbReference type="KEGG" id="cii:CIMIT_10315"/>
<dbReference type="RefSeq" id="WP_038592485.1">
    <property type="nucleotide sequence ID" value="NZ_CP009211.1"/>
</dbReference>
<keyword evidence="2" id="KW-0812">Transmembrane</keyword>
<proteinExistence type="predicted"/>
<keyword evidence="2" id="KW-0472">Membrane</keyword>
<evidence type="ECO:0000313" key="4">
    <source>
        <dbReference type="EMBL" id="AIJ34224.1"/>
    </source>
</evidence>
<dbReference type="EMBL" id="LT906467">
    <property type="protein sequence ID" value="SNV83288.1"/>
    <property type="molecule type" value="Genomic_DNA"/>
</dbReference>
<gene>
    <name evidence="4" type="ORF">CIMIT_10315</name>
    <name evidence="5" type="ORF">SAMEA4535761_02121</name>
</gene>
<reference evidence="5 7" key="2">
    <citation type="submission" date="2017-06" db="EMBL/GenBank/DDBJ databases">
        <authorList>
            <consortium name="Pathogen Informatics"/>
        </authorList>
    </citation>
    <scope>NUCLEOTIDE SEQUENCE [LARGE SCALE GENOMIC DNA]</scope>
    <source>
        <strain evidence="5 7">NCTC13015</strain>
    </source>
</reference>
<dbReference type="OrthoDB" id="4411239at2"/>
<keyword evidence="2" id="KW-1133">Transmembrane helix</keyword>
<dbReference type="HOGENOM" id="CLU_1014579_0_0_11"/>
<dbReference type="EMBL" id="CP009211">
    <property type="protein sequence ID" value="AIJ34224.1"/>
    <property type="molecule type" value="Genomic_DNA"/>
</dbReference>
<dbReference type="eggNOG" id="ENOG5031ITX">
    <property type="taxonomic scope" value="Bacteria"/>
</dbReference>
<dbReference type="Proteomes" id="UP000215374">
    <property type="component" value="Chromosome 1"/>
</dbReference>
<evidence type="ECO:0000313" key="5">
    <source>
        <dbReference type="EMBL" id="SNV83288.1"/>
    </source>
</evidence>
<protein>
    <submittedName>
        <fullName evidence="5">Putative secreted protein</fullName>
    </submittedName>
</protein>
<reference evidence="4 6" key="1">
    <citation type="submission" date="2014-08" db="EMBL/GenBank/DDBJ databases">
        <title>Complete genome sequence of Corynebacterium imitans DSM 44264, isolated from a five-month-old boy with suspected pharyngeal diphtheria.</title>
        <authorList>
            <person name="Mollmann S."/>
            <person name="Albersmeier A."/>
            <person name="Ruckert C."/>
            <person name="Tauch A."/>
        </authorList>
    </citation>
    <scope>NUCLEOTIDE SEQUENCE [LARGE SCALE GENOMIC DNA]</scope>
    <source>
        <strain evidence="4 6">DSM 44264</strain>
    </source>
</reference>
<evidence type="ECO:0000313" key="6">
    <source>
        <dbReference type="Proteomes" id="UP000028780"/>
    </source>
</evidence>
<dbReference type="AlphaFoldDB" id="A0A076NIC8"/>
<keyword evidence="3" id="KW-0732">Signal</keyword>
<feature type="compositionally biased region" description="Low complexity" evidence="1">
    <location>
        <begin position="91"/>
        <end position="103"/>
    </location>
</feature>
<dbReference type="Proteomes" id="UP000028780">
    <property type="component" value="Chromosome"/>
</dbReference>